<keyword evidence="2" id="KW-0479">Metal-binding</keyword>
<dbReference type="InterPro" id="IPR000917">
    <property type="entry name" value="Sulfatase_N"/>
</dbReference>
<accession>A0ABT7MXM3</accession>
<dbReference type="SUPFAM" id="SSF53649">
    <property type="entry name" value="Alkaline phosphatase-like"/>
    <property type="match status" value="1"/>
</dbReference>
<reference evidence="6 7" key="1">
    <citation type="submission" date="2023-06" db="EMBL/GenBank/DDBJ databases">
        <title>Microbacterium sp. nov., isolated from a waste landfill.</title>
        <authorList>
            <person name="Wen W."/>
        </authorList>
    </citation>
    <scope>NUCLEOTIDE SEQUENCE [LARGE SCALE GENOMIC DNA]</scope>
    <source>
        <strain evidence="6 7">ASV49</strain>
    </source>
</reference>
<dbReference type="RefSeq" id="WP_286288070.1">
    <property type="nucleotide sequence ID" value="NZ_JASXSZ010000002.1"/>
</dbReference>
<dbReference type="InterPro" id="IPR024607">
    <property type="entry name" value="Sulfatase_CS"/>
</dbReference>
<evidence type="ECO:0000313" key="7">
    <source>
        <dbReference type="Proteomes" id="UP001235064"/>
    </source>
</evidence>
<evidence type="ECO:0000313" key="6">
    <source>
        <dbReference type="EMBL" id="MDL9979206.1"/>
    </source>
</evidence>
<evidence type="ECO:0000256" key="1">
    <source>
        <dbReference type="ARBA" id="ARBA00008779"/>
    </source>
</evidence>
<name>A0ABT7MXM3_9MICO</name>
<proteinExistence type="inferred from homology"/>
<evidence type="ECO:0000259" key="5">
    <source>
        <dbReference type="Pfam" id="PF00884"/>
    </source>
</evidence>
<sequence length="464" mass="50991">MMPTPTNLVVVMADQFRAMAIGAVGGDPVSTPNLDRLIASGCHVPNAVSNYPVCSPHRAMFLTSRTPRENGVTLNVNSERALEGIGLRDGLATWASVLRDEGYRTGYIGKWHLEPPVDEDEEYGEGRRDDGVVWDAWSPPHRRFGFDFWHSYGAADRHLSPHYWVGDAQRHERLDVDRWSAEYETDVAIGFISEAAEQDAPFALMVSLNPPHQPFDQVPERYRPAYADLDEAQLLTRPNVELGTPFAADMAAIARDYFAAVTGVDEQIGRIVDALADAGVERDTVVVFTSDHGMQLGSHGLIDKNVPYEESMRVPFVLHGPGLIPAGESNELVSALDMAPTLLGLTGHADAIPVAMSGVDRSAALTARAAVSDDPAAVYYRFASRQNPSEVRGLRTRRAKFIAIWVPGAGLEIEYYDLQHDPYEQRSAPADPDVPAMANRLMRRLESEGDDWSGAGELRARFAV</sequence>
<feature type="domain" description="Sulfatase N-terminal" evidence="5">
    <location>
        <begin position="7"/>
        <end position="347"/>
    </location>
</feature>
<evidence type="ECO:0000256" key="3">
    <source>
        <dbReference type="ARBA" id="ARBA00022801"/>
    </source>
</evidence>
<dbReference type="Pfam" id="PF00884">
    <property type="entry name" value="Sulfatase"/>
    <property type="match status" value="1"/>
</dbReference>
<protein>
    <submittedName>
        <fullName evidence="6">Sulfatase</fullName>
    </submittedName>
</protein>
<dbReference type="PROSITE" id="PS00149">
    <property type="entry name" value="SULFATASE_2"/>
    <property type="match status" value="1"/>
</dbReference>
<keyword evidence="4" id="KW-0106">Calcium</keyword>
<dbReference type="Proteomes" id="UP001235064">
    <property type="component" value="Unassembled WGS sequence"/>
</dbReference>
<dbReference type="InterPro" id="IPR050738">
    <property type="entry name" value="Sulfatase"/>
</dbReference>
<dbReference type="InterPro" id="IPR017850">
    <property type="entry name" value="Alkaline_phosphatase_core_sf"/>
</dbReference>
<gene>
    <name evidence="6" type="ORF">QSV35_07660</name>
</gene>
<keyword evidence="7" id="KW-1185">Reference proteome</keyword>
<dbReference type="CDD" id="cd16034">
    <property type="entry name" value="sulfatase_like"/>
    <property type="match status" value="1"/>
</dbReference>
<comment type="caution">
    <text evidence="6">The sequence shown here is derived from an EMBL/GenBank/DDBJ whole genome shotgun (WGS) entry which is preliminary data.</text>
</comment>
<evidence type="ECO:0000256" key="4">
    <source>
        <dbReference type="ARBA" id="ARBA00022837"/>
    </source>
</evidence>
<comment type="similarity">
    <text evidence="1">Belongs to the sulfatase family.</text>
</comment>
<dbReference type="EMBL" id="JASXSZ010000002">
    <property type="protein sequence ID" value="MDL9979206.1"/>
    <property type="molecule type" value="Genomic_DNA"/>
</dbReference>
<dbReference type="PANTHER" id="PTHR42693">
    <property type="entry name" value="ARYLSULFATASE FAMILY MEMBER"/>
    <property type="match status" value="1"/>
</dbReference>
<dbReference type="Gene3D" id="3.40.720.10">
    <property type="entry name" value="Alkaline Phosphatase, subunit A"/>
    <property type="match status" value="1"/>
</dbReference>
<organism evidence="6 7">
    <name type="scientific">Microbacterium candidum</name>
    <dbReference type="NCBI Taxonomy" id="3041922"/>
    <lineage>
        <taxon>Bacteria</taxon>
        <taxon>Bacillati</taxon>
        <taxon>Actinomycetota</taxon>
        <taxon>Actinomycetes</taxon>
        <taxon>Micrococcales</taxon>
        <taxon>Microbacteriaceae</taxon>
        <taxon>Microbacterium</taxon>
    </lineage>
</organism>
<evidence type="ECO:0000256" key="2">
    <source>
        <dbReference type="ARBA" id="ARBA00022723"/>
    </source>
</evidence>
<dbReference type="PANTHER" id="PTHR42693:SF53">
    <property type="entry name" value="ENDO-4-O-SULFATASE"/>
    <property type="match status" value="1"/>
</dbReference>
<keyword evidence="3" id="KW-0378">Hydrolase</keyword>
<dbReference type="Gene3D" id="3.30.1120.10">
    <property type="match status" value="1"/>
</dbReference>